<evidence type="ECO:0000313" key="3">
    <source>
        <dbReference type="EMBL" id="SLN38120.1"/>
    </source>
</evidence>
<proteinExistence type="predicted"/>
<reference evidence="3 4" key="1">
    <citation type="submission" date="2017-03" db="EMBL/GenBank/DDBJ databases">
        <authorList>
            <person name="Afonso C.L."/>
            <person name="Miller P.J."/>
            <person name="Scott M.A."/>
            <person name="Spackman E."/>
            <person name="Goraichik I."/>
            <person name="Dimitrov K.M."/>
            <person name="Suarez D.L."/>
            <person name="Swayne D.E."/>
        </authorList>
    </citation>
    <scope>NUCLEOTIDE SEQUENCE [LARGE SCALE GENOMIC DNA]</scope>
    <source>
        <strain evidence="3 4">CECT 8620</strain>
    </source>
</reference>
<organism evidence="3 4">
    <name type="scientific">Aquimixticola soesokkakensis</name>
    <dbReference type="NCBI Taxonomy" id="1519096"/>
    <lineage>
        <taxon>Bacteria</taxon>
        <taxon>Pseudomonadati</taxon>
        <taxon>Pseudomonadota</taxon>
        <taxon>Alphaproteobacteria</taxon>
        <taxon>Rhodobacterales</taxon>
        <taxon>Paracoccaceae</taxon>
        <taxon>Aquimixticola</taxon>
    </lineage>
</organism>
<keyword evidence="1" id="KW-0175">Coiled coil</keyword>
<feature type="region of interest" description="Disordered" evidence="2">
    <location>
        <begin position="125"/>
        <end position="156"/>
    </location>
</feature>
<gene>
    <name evidence="3" type="ORF">AQS8620_01425</name>
</gene>
<name>A0A1Y5SHR6_9RHOB</name>
<sequence>MDDVTVTLATPAKVGGKNEPQGKVLTVSLTVRDQLLAAGALVSGGEVVALLPDETTSVFEQAVAVKAKQIAQTIVEAAVEEAVTELTASANEANARADTAEAHTAEAQAQLTVMQDRVLELQAQLEAAPQGSVPQEAPEETAKTPAKVASKSKPKG</sequence>
<dbReference type="EMBL" id="FWFS01000004">
    <property type="protein sequence ID" value="SLN38120.1"/>
    <property type="molecule type" value="Genomic_DNA"/>
</dbReference>
<dbReference type="RefSeq" id="WP_085836126.1">
    <property type="nucleotide sequence ID" value="NZ_FWFS01000004.1"/>
</dbReference>
<keyword evidence="4" id="KW-1185">Reference proteome</keyword>
<feature type="coiled-coil region" evidence="1">
    <location>
        <begin position="83"/>
        <end position="124"/>
    </location>
</feature>
<evidence type="ECO:0000313" key="4">
    <source>
        <dbReference type="Proteomes" id="UP000193862"/>
    </source>
</evidence>
<evidence type="ECO:0000256" key="1">
    <source>
        <dbReference type="SAM" id="Coils"/>
    </source>
</evidence>
<dbReference type="AlphaFoldDB" id="A0A1Y5SHR6"/>
<protein>
    <submittedName>
        <fullName evidence="3">Uncharacterized protein</fullName>
    </submittedName>
</protein>
<evidence type="ECO:0000256" key="2">
    <source>
        <dbReference type="SAM" id="MobiDB-lite"/>
    </source>
</evidence>
<accession>A0A1Y5SHR6</accession>
<dbReference type="Proteomes" id="UP000193862">
    <property type="component" value="Unassembled WGS sequence"/>
</dbReference>